<feature type="compositionally biased region" description="Polar residues" evidence="4">
    <location>
        <begin position="85"/>
        <end position="99"/>
    </location>
</feature>
<dbReference type="Pfam" id="PF01022">
    <property type="entry name" value="HTH_5"/>
    <property type="match status" value="1"/>
</dbReference>
<dbReference type="PRINTS" id="PR00778">
    <property type="entry name" value="HTHARSR"/>
</dbReference>
<dbReference type="SUPFAM" id="SSF46785">
    <property type="entry name" value="Winged helix' DNA-binding domain"/>
    <property type="match status" value="1"/>
</dbReference>
<keyword evidence="1" id="KW-0805">Transcription regulation</keyword>
<protein>
    <submittedName>
        <fullName evidence="6">Winged helix-turn-helix transcriptional regulator</fullName>
    </submittedName>
</protein>
<dbReference type="InterPro" id="IPR036390">
    <property type="entry name" value="WH_DNA-bd_sf"/>
</dbReference>
<dbReference type="GO" id="GO:0003677">
    <property type="term" value="F:DNA binding"/>
    <property type="evidence" value="ECO:0007669"/>
    <property type="project" value="UniProtKB-KW"/>
</dbReference>
<dbReference type="InterPro" id="IPR001845">
    <property type="entry name" value="HTH_ArsR_DNA-bd_dom"/>
</dbReference>
<keyword evidence="7" id="KW-1185">Reference proteome</keyword>
<feature type="domain" description="HTH arsR-type" evidence="5">
    <location>
        <begin position="1"/>
        <end position="87"/>
    </location>
</feature>
<name>A0A850EL81_9BACL</name>
<dbReference type="RefSeq" id="WP_175371716.1">
    <property type="nucleotide sequence ID" value="NZ_JABWCS010000207.1"/>
</dbReference>
<evidence type="ECO:0000313" key="7">
    <source>
        <dbReference type="Proteomes" id="UP000564806"/>
    </source>
</evidence>
<dbReference type="InterPro" id="IPR011991">
    <property type="entry name" value="ArsR-like_HTH"/>
</dbReference>
<dbReference type="AlphaFoldDB" id="A0A850EL81"/>
<evidence type="ECO:0000256" key="3">
    <source>
        <dbReference type="ARBA" id="ARBA00023163"/>
    </source>
</evidence>
<sequence length="112" mass="12690">MNESFKALADPTRRQIIRLLREKNRTAGEIADYFNVSKPSISHHLNALKHAGLVQDERQGQFILYTLNTTVLDEVVGWLLEMTGTGKQESTQTPGTLQKASKRNHATKEDER</sequence>
<evidence type="ECO:0000256" key="2">
    <source>
        <dbReference type="ARBA" id="ARBA00023125"/>
    </source>
</evidence>
<dbReference type="PROSITE" id="PS50987">
    <property type="entry name" value="HTH_ARSR_2"/>
    <property type="match status" value="1"/>
</dbReference>
<dbReference type="PANTHER" id="PTHR33154">
    <property type="entry name" value="TRANSCRIPTIONAL REGULATOR, ARSR FAMILY"/>
    <property type="match status" value="1"/>
</dbReference>
<keyword evidence="3" id="KW-0804">Transcription</keyword>
<feature type="region of interest" description="Disordered" evidence="4">
    <location>
        <begin position="84"/>
        <end position="112"/>
    </location>
</feature>
<proteinExistence type="predicted"/>
<dbReference type="NCBIfam" id="NF033789">
    <property type="entry name" value="repress_SdpR"/>
    <property type="match status" value="1"/>
</dbReference>
<evidence type="ECO:0000259" key="5">
    <source>
        <dbReference type="PROSITE" id="PS50987"/>
    </source>
</evidence>
<dbReference type="PANTHER" id="PTHR33154:SF33">
    <property type="entry name" value="TRANSCRIPTIONAL REPRESSOR SDPR"/>
    <property type="match status" value="1"/>
</dbReference>
<dbReference type="Proteomes" id="UP000564806">
    <property type="component" value="Unassembled WGS sequence"/>
</dbReference>
<accession>A0A850EL81</accession>
<dbReference type="InterPro" id="IPR036388">
    <property type="entry name" value="WH-like_DNA-bd_sf"/>
</dbReference>
<evidence type="ECO:0000256" key="1">
    <source>
        <dbReference type="ARBA" id="ARBA00023015"/>
    </source>
</evidence>
<reference evidence="6" key="1">
    <citation type="submission" date="2020-06" db="EMBL/GenBank/DDBJ databases">
        <title>Paenibacillus sp. nov., isolated from soil.</title>
        <authorList>
            <person name="Seo Y.L."/>
        </authorList>
    </citation>
    <scope>NUCLEOTIDE SEQUENCE [LARGE SCALE GENOMIC DNA]</scope>
    <source>
        <strain evidence="6">JW14</strain>
    </source>
</reference>
<dbReference type="EMBL" id="JABWCS010000207">
    <property type="protein sequence ID" value="NUU61166.1"/>
    <property type="molecule type" value="Genomic_DNA"/>
</dbReference>
<dbReference type="CDD" id="cd00090">
    <property type="entry name" value="HTH_ARSR"/>
    <property type="match status" value="1"/>
</dbReference>
<evidence type="ECO:0000313" key="6">
    <source>
        <dbReference type="EMBL" id="NUU61166.1"/>
    </source>
</evidence>
<dbReference type="SMART" id="SM00418">
    <property type="entry name" value="HTH_ARSR"/>
    <property type="match status" value="1"/>
</dbReference>
<dbReference type="GO" id="GO:0003700">
    <property type="term" value="F:DNA-binding transcription factor activity"/>
    <property type="evidence" value="ECO:0007669"/>
    <property type="project" value="InterPro"/>
</dbReference>
<dbReference type="Gene3D" id="1.10.10.10">
    <property type="entry name" value="Winged helix-like DNA-binding domain superfamily/Winged helix DNA-binding domain"/>
    <property type="match status" value="1"/>
</dbReference>
<dbReference type="NCBIfam" id="NF033788">
    <property type="entry name" value="HTH_metalloreg"/>
    <property type="match status" value="1"/>
</dbReference>
<evidence type="ECO:0000256" key="4">
    <source>
        <dbReference type="SAM" id="MobiDB-lite"/>
    </source>
</evidence>
<organism evidence="6 7">
    <name type="scientific">Paenibacillus agri</name>
    <dbReference type="NCBI Taxonomy" id="2744309"/>
    <lineage>
        <taxon>Bacteria</taxon>
        <taxon>Bacillati</taxon>
        <taxon>Bacillota</taxon>
        <taxon>Bacilli</taxon>
        <taxon>Bacillales</taxon>
        <taxon>Paenibacillaceae</taxon>
        <taxon>Paenibacillus</taxon>
    </lineage>
</organism>
<gene>
    <name evidence="6" type="ORF">HPT30_12485</name>
</gene>
<dbReference type="InterPro" id="IPR047796">
    <property type="entry name" value="SdpR-like_repress"/>
</dbReference>
<dbReference type="InterPro" id="IPR051081">
    <property type="entry name" value="HTH_MetalResp_TranReg"/>
</dbReference>
<comment type="caution">
    <text evidence="6">The sequence shown here is derived from an EMBL/GenBank/DDBJ whole genome shotgun (WGS) entry which is preliminary data.</text>
</comment>
<keyword evidence="2" id="KW-0238">DNA-binding</keyword>